<organism evidence="2">
    <name type="scientific">Blumeria graminis f. sp. tritici 96224</name>
    <dbReference type="NCBI Taxonomy" id="1268274"/>
    <lineage>
        <taxon>Eukaryota</taxon>
        <taxon>Fungi</taxon>
        <taxon>Dikarya</taxon>
        <taxon>Ascomycota</taxon>
        <taxon>Pezizomycotina</taxon>
        <taxon>Leotiomycetes</taxon>
        <taxon>Erysiphales</taxon>
        <taxon>Erysiphaceae</taxon>
        <taxon>Blumeria</taxon>
    </lineage>
</organism>
<name>A0A381L8Z0_BLUGR</name>
<keyword evidence="1" id="KW-0732">Signal</keyword>
<sequence>MIIVLTIISLLFQNIVAFSATADTEKCKVFTSTIDGKVRFVNGSTLETSRSKACRKIRNMDLRDHTEQKPLEFNIEEYRKYMIGHPRIKISNIMFPGSQSKRKLYFTQITDLGEYFLQKEKHPSISFYLVLDQDCSLRSVYKTEVIIVSSSDSFQRQLLTTFFEVQQLDEIERQEYPVVHFFRRKLKIS</sequence>
<feature type="chain" id="PRO_5016979727" evidence="1">
    <location>
        <begin position="18"/>
        <end position="189"/>
    </location>
</feature>
<feature type="signal peptide" evidence="1">
    <location>
        <begin position="1"/>
        <end position="17"/>
    </location>
</feature>
<gene>
    <name evidence="2" type="ORF">BGT96224V2_LOCUS2771</name>
</gene>
<dbReference type="AlphaFoldDB" id="A0A381L8Z0"/>
<evidence type="ECO:0000313" key="2">
    <source>
        <dbReference type="EMBL" id="SUZ09571.1"/>
    </source>
</evidence>
<evidence type="ECO:0000256" key="1">
    <source>
        <dbReference type="SAM" id="SignalP"/>
    </source>
</evidence>
<dbReference type="OrthoDB" id="10317084at2759"/>
<proteinExistence type="predicted"/>
<dbReference type="EMBL" id="UIGY01000052">
    <property type="protein sequence ID" value="SUZ09571.1"/>
    <property type="molecule type" value="Genomic_DNA"/>
</dbReference>
<accession>A0A381L8Z0</accession>
<protein>
    <submittedName>
        <fullName evidence="2">BgtE-5731</fullName>
    </submittedName>
</protein>
<reference evidence="2" key="1">
    <citation type="submission" date="2018-07" db="EMBL/GenBank/DDBJ databases">
        <authorList>
            <person name="Quirk P.G."/>
            <person name="Krulwich T.A."/>
        </authorList>
    </citation>
    <scope>NUCLEOTIDE SEQUENCE</scope>
    <source>
        <strain evidence="2">96224</strain>
    </source>
</reference>